<dbReference type="SUPFAM" id="SSF51679">
    <property type="entry name" value="Bacterial luciferase-like"/>
    <property type="match status" value="1"/>
</dbReference>
<protein>
    <submittedName>
        <fullName evidence="8">FMN-dependent oxidoreductase, nitrilotriacetate monooxygenase family</fullName>
    </submittedName>
</protein>
<reference evidence="9" key="1">
    <citation type="submission" date="2017-02" db="EMBL/GenBank/DDBJ databases">
        <authorList>
            <person name="Varghese N."/>
            <person name="Submissions S."/>
        </authorList>
    </citation>
    <scope>NUCLEOTIDE SEQUENCE [LARGE SCALE GENOMIC DNA]</scope>
    <source>
        <strain evidence="9">UM2</strain>
    </source>
</reference>
<feature type="domain" description="Luciferase-like" evidence="7">
    <location>
        <begin position="24"/>
        <end position="379"/>
    </location>
</feature>
<evidence type="ECO:0000256" key="2">
    <source>
        <dbReference type="ARBA" id="ARBA00022643"/>
    </source>
</evidence>
<dbReference type="PIRSF" id="PIRSF000337">
    <property type="entry name" value="NTA_MOA"/>
    <property type="match status" value="1"/>
</dbReference>
<dbReference type="GO" id="GO:0004497">
    <property type="term" value="F:monooxygenase activity"/>
    <property type="evidence" value="ECO:0007669"/>
    <property type="project" value="UniProtKB-KW"/>
</dbReference>
<evidence type="ECO:0000313" key="8">
    <source>
        <dbReference type="EMBL" id="SKC14258.1"/>
    </source>
</evidence>
<dbReference type="InterPro" id="IPR011251">
    <property type="entry name" value="Luciferase-like_dom"/>
</dbReference>
<dbReference type="OrthoDB" id="9779442at2"/>
<evidence type="ECO:0000259" key="7">
    <source>
        <dbReference type="Pfam" id="PF00296"/>
    </source>
</evidence>
<dbReference type="GO" id="GO:0016705">
    <property type="term" value="F:oxidoreductase activity, acting on paired donors, with incorporation or reduction of molecular oxygen"/>
    <property type="evidence" value="ECO:0007669"/>
    <property type="project" value="InterPro"/>
</dbReference>
<organism evidence="8 9">
    <name type="scientific">Rhizorhabdus histidinilytica</name>
    <dbReference type="NCBI Taxonomy" id="439228"/>
    <lineage>
        <taxon>Bacteria</taxon>
        <taxon>Pseudomonadati</taxon>
        <taxon>Pseudomonadota</taxon>
        <taxon>Alphaproteobacteria</taxon>
        <taxon>Sphingomonadales</taxon>
        <taxon>Sphingomonadaceae</taxon>
        <taxon>Rhizorhabdus</taxon>
    </lineage>
</organism>
<dbReference type="RefSeq" id="WP_079651115.1">
    <property type="nucleotide sequence ID" value="NZ_FUYM01000027.1"/>
</dbReference>
<dbReference type="Pfam" id="PF00296">
    <property type="entry name" value="Bac_luciferase"/>
    <property type="match status" value="1"/>
</dbReference>
<evidence type="ECO:0000256" key="3">
    <source>
        <dbReference type="ARBA" id="ARBA00023002"/>
    </source>
</evidence>
<dbReference type="InterPro" id="IPR051260">
    <property type="entry name" value="Diverse_substr_monoxygenases"/>
</dbReference>
<gene>
    <name evidence="8" type="ORF">SAMN06295920_1272</name>
</gene>
<dbReference type="PANTHER" id="PTHR30011">
    <property type="entry name" value="ALKANESULFONATE MONOOXYGENASE-RELATED"/>
    <property type="match status" value="1"/>
</dbReference>
<evidence type="ECO:0000256" key="4">
    <source>
        <dbReference type="ARBA" id="ARBA00023033"/>
    </source>
</evidence>
<keyword evidence="4 8" id="KW-0503">Monooxygenase</keyword>
<dbReference type="AlphaFoldDB" id="A0A1T5H0T4"/>
<keyword evidence="1 6" id="KW-0285">Flavoprotein</keyword>
<evidence type="ECO:0000256" key="6">
    <source>
        <dbReference type="PIRSR" id="PIRSR000337-1"/>
    </source>
</evidence>
<dbReference type="Gene3D" id="3.20.20.30">
    <property type="entry name" value="Luciferase-like domain"/>
    <property type="match status" value="1"/>
</dbReference>
<feature type="binding site" evidence="6">
    <location>
        <position position="60"/>
    </location>
    <ligand>
        <name>FMN</name>
        <dbReference type="ChEBI" id="CHEBI:58210"/>
    </ligand>
</feature>
<proteinExistence type="inferred from homology"/>
<name>A0A1T5H0T4_9SPHN</name>
<evidence type="ECO:0000313" key="9">
    <source>
        <dbReference type="Proteomes" id="UP000189818"/>
    </source>
</evidence>
<dbReference type="Proteomes" id="UP000189818">
    <property type="component" value="Unassembled WGS sequence"/>
</dbReference>
<feature type="binding site" evidence="6">
    <location>
        <position position="146"/>
    </location>
    <ligand>
        <name>FMN</name>
        <dbReference type="ChEBI" id="CHEBI:58210"/>
    </ligand>
</feature>
<feature type="binding site" evidence="6">
    <location>
        <position position="221"/>
    </location>
    <ligand>
        <name>FMN</name>
        <dbReference type="ChEBI" id="CHEBI:58210"/>
    </ligand>
</feature>
<keyword evidence="9" id="KW-1185">Reference proteome</keyword>
<dbReference type="InterPro" id="IPR016215">
    <property type="entry name" value="NTA_MOA"/>
</dbReference>
<feature type="binding site" evidence="6">
    <location>
        <position position="150"/>
    </location>
    <ligand>
        <name>FMN</name>
        <dbReference type="ChEBI" id="CHEBI:58210"/>
    </ligand>
</feature>
<accession>A0A1T5H0T4</accession>
<keyword evidence="2 6" id="KW-0288">FMN</keyword>
<dbReference type="STRING" id="439228.SAMN06295920_1272"/>
<keyword evidence="3" id="KW-0560">Oxidoreductase</keyword>
<evidence type="ECO:0000256" key="1">
    <source>
        <dbReference type="ARBA" id="ARBA00022630"/>
    </source>
</evidence>
<sequence length="440" mass="47938">MDVKTDPAQLHLGVFVAAAGNHVAGWRIAGALTDTEDFAALLDIARVAERGRLDFVFFADSPVSSVKGNPTFIFGLEPTTLLGALAATTSRIGLIATVSSTFTEPYNLARAIGTVDRISGGRAGWNVVTTGQPGVAENFGRELPRHELRYQIADEYLKVVKGLWDSWETGARVADKATGRFIDESKLHVLNHVGEHYSVRGPLGLSRSPQGQPVIVQAGSSGSGQAFAAKHAEVIFTVQQDIDDAKAFYAGMKEQVAAAGRDPDHARILCGLYPVVGRTEEEARAKFEELAALIEPGSALVTMSERFGFDLTRIPLDGPVPDLKPTETGQRSFLEVLCAKARKEGLRFRDIHDLFALSRGYLLLQGTPETIADTMEEWVRERACDGYILIPPFFPGAFTDFVDLVVPELQRRGSFRADYRGDTLRSHLGLPEPVHPRARG</sequence>
<dbReference type="PANTHER" id="PTHR30011:SF16">
    <property type="entry name" value="C2H2 FINGER DOMAIN TRANSCRIPTION FACTOR (EUROFUNG)-RELATED"/>
    <property type="match status" value="1"/>
</dbReference>
<evidence type="ECO:0000256" key="5">
    <source>
        <dbReference type="ARBA" id="ARBA00033748"/>
    </source>
</evidence>
<feature type="binding site" evidence="6">
    <location>
        <position position="97"/>
    </location>
    <ligand>
        <name>FMN</name>
        <dbReference type="ChEBI" id="CHEBI:58210"/>
    </ligand>
</feature>
<dbReference type="InterPro" id="IPR036661">
    <property type="entry name" value="Luciferase-like_sf"/>
</dbReference>
<dbReference type="CDD" id="cd01095">
    <property type="entry name" value="Nitrilotriacetate_monoxgenase"/>
    <property type="match status" value="1"/>
</dbReference>
<feature type="binding site" evidence="6">
    <location>
        <position position="220"/>
    </location>
    <ligand>
        <name>FMN</name>
        <dbReference type="ChEBI" id="CHEBI:58210"/>
    </ligand>
</feature>
<dbReference type="NCBIfam" id="TIGR03860">
    <property type="entry name" value="FMN_nitrolo"/>
    <property type="match status" value="1"/>
</dbReference>
<comment type="similarity">
    <text evidence="5">Belongs to the NtaA/SnaA/DszA monooxygenase family.</text>
</comment>
<dbReference type="EMBL" id="FUYM01000027">
    <property type="protein sequence ID" value="SKC14258.1"/>
    <property type="molecule type" value="Genomic_DNA"/>
</dbReference>